<dbReference type="OrthoDB" id="8399956at2"/>
<reference evidence="6 7" key="1">
    <citation type="submission" date="2016-10" db="EMBL/GenBank/DDBJ databases">
        <title>Genome sequence of Streptomyces gilvigriseus MUSC 26.</title>
        <authorList>
            <person name="Lee L.-H."/>
            <person name="Ser H.-L."/>
        </authorList>
    </citation>
    <scope>NUCLEOTIDE SEQUENCE [LARGE SCALE GENOMIC DNA]</scope>
    <source>
        <strain evidence="6 7">MUSC 26</strain>
    </source>
</reference>
<name>A0A1J7C8H5_9ACTN</name>
<evidence type="ECO:0000256" key="2">
    <source>
        <dbReference type="ARBA" id="ARBA00022679"/>
    </source>
</evidence>
<dbReference type="GO" id="GO:0034069">
    <property type="term" value="F:aminoglycoside N-acetyltransferase activity"/>
    <property type="evidence" value="ECO:0007669"/>
    <property type="project" value="TreeGrafter"/>
</dbReference>
<feature type="binding site" evidence="4">
    <location>
        <begin position="91"/>
        <end position="96"/>
    </location>
    <ligand>
        <name>acetyl-CoA</name>
        <dbReference type="ChEBI" id="CHEBI:57288"/>
    </ligand>
</feature>
<dbReference type="Pfam" id="PF13530">
    <property type="entry name" value="SCP2_2"/>
    <property type="match status" value="1"/>
</dbReference>
<sequence length="423" mass="46607">MAIRIKDVDRAARSAWHRAADLGFLRPPSPENEEFWRPVFSSRGHRLKGAFDGERCVGTLRSFPMEITVPGGGAVEADAITGVTVLPTHRRQGLLTRMMTTELTEAVARDQALAILISVEWPIYGRFGFGPATFSAEFDVDCARGGLRAEVVDWIDRAAGTVEIVDAEEYAKAAPEVHARFRARQVGAVERPEWRWQMMTGQRPHPVHKREGAFYVLHRDSSGRPTGALTYRIEDKENWIGGVPQVRLKVDDLIVGAERARDDAVAAAALWQYVTSVDWIGTVSTGGRSPDDPFPLLLEDARAARRVGGEDMLWLRVLDVPAALEARTYQAEGEVIIRVEDPQGHCNGSYHLEGGLDGATCTRTTQEPDITLPVDSLGTLYLGGESARRLQAAGRLAEEWTGAAARIDTLFNEARLPWSPDGF</sequence>
<gene>
    <name evidence="6" type="ORF">BIV57_09545</name>
</gene>
<comment type="caution">
    <text evidence="6">The sequence shown here is derived from an EMBL/GenBank/DDBJ whole genome shotgun (WGS) entry which is preliminary data.</text>
</comment>
<dbReference type="STRING" id="1428644.BIV57_09545"/>
<dbReference type="InterPro" id="IPR051554">
    <property type="entry name" value="Acetyltransferase_Eis"/>
</dbReference>
<dbReference type="SUPFAM" id="SSF55729">
    <property type="entry name" value="Acyl-CoA N-acyltransferases (Nat)"/>
    <property type="match status" value="1"/>
</dbReference>
<evidence type="ECO:0000313" key="6">
    <source>
        <dbReference type="EMBL" id="OIV37836.1"/>
    </source>
</evidence>
<feature type="active site" description="Proton acceptor; via carboxylate" evidence="4">
    <location>
        <position position="423"/>
    </location>
</feature>
<dbReference type="InterPro" id="IPR036527">
    <property type="entry name" value="SCP2_sterol-bd_dom_sf"/>
</dbReference>
<dbReference type="PANTHER" id="PTHR37817:SF1">
    <property type="entry name" value="N-ACETYLTRANSFERASE EIS"/>
    <property type="match status" value="1"/>
</dbReference>
<dbReference type="InterPro" id="IPR022902">
    <property type="entry name" value="NAcTrfase_Eis"/>
</dbReference>
<dbReference type="Pfam" id="PF13527">
    <property type="entry name" value="Acetyltransf_9"/>
    <property type="match status" value="1"/>
</dbReference>
<comment type="subunit">
    <text evidence="4">Homohexamer; trimer of dimers.</text>
</comment>
<dbReference type="AlphaFoldDB" id="A0A1J7C8H5"/>
<dbReference type="SUPFAM" id="SSF55718">
    <property type="entry name" value="SCP-like"/>
    <property type="match status" value="1"/>
</dbReference>
<organism evidence="6 7">
    <name type="scientific">Mangrovactinospora gilvigrisea</name>
    <dbReference type="NCBI Taxonomy" id="1428644"/>
    <lineage>
        <taxon>Bacteria</taxon>
        <taxon>Bacillati</taxon>
        <taxon>Actinomycetota</taxon>
        <taxon>Actinomycetes</taxon>
        <taxon>Kitasatosporales</taxon>
        <taxon>Streptomycetaceae</taxon>
        <taxon>Mangrovactinospora</taxon>
    </lineage>
</organism>
<evidence type="ECO:0000313" key="7">
    <source>
        <dbReference type="Proteomes" id="UP000243342"/>
    </source>
</evidence>
<evidence type="ECO:0000256" key="3">
    <source>
        <dbReference type="ARBA" id="ARBA00023315"/>
    </source>
</evidence>
<dbReference type="Proteomes" id="UP000243342">
    <property type="component" value="Unassembled WGS sequence"/>
</dbReference>
<feature type="active site" description="Proton donor" evidence="4">
    <location>
        <position position="124"/>
    </location>
</feature>
<feature type="binding site" evidence="4">
    <location>
        <begin position="83"/>
        <end position="85"/>
    </location>
    <ligand>
        <name>acetyl-CoA</name>
        <dbReference type="ChEBI" id="CHEBI:57288"/>
    </ligand>
</feature>
<dbReference type="InterPro" id="IPR000182">
    <property type="entry name" value="GNAT_dom"/>
</dbReference>
<evidence type="ECO:0000256" key="1">
    <source>
        <dbReference type="ARBA" id="ARBA00009213"/>
    </source>
</evidence>
<keyword evidence="7" id="KW-1185">Reference proteome</keyword>
<proteinExistence type="inferred from homology"/>
<dbReference type="InterPro" id="IPR041380">
    <property type="entry name" value="Acetyltransf_17"/>
</dbReference>
<comment type="similarity">
    <text evidence="1 4">Belongs to the acetyltransferase Eis family.</text>
</comment>
<dbReference type="EMBL" id="MLCF01000043">
    <property type="protein sequence ID" value="OIV37836.1"/>
    <property type="molecule type" value="Genomic_DNA"/>
</dbReference>
<dbReference type="Gene3D" id="3.30.1050.10">
    <property type="entry name" value="SCP2 sterol-binding domain"/>
    <property type="match status" value="1"/>
</dbReference>
<keyword evidence="2 4" id="KW-0808">Transferase</keyword>
<dbReference type="HAMAP" id="MF_01812">
    <property type="entry name" value="Eis"/>
    <property type="match status" value="1"/>
</dbReference>
<dbReference type="RefSeq" id="WP_071656335.1">
    <property type="nucleotide sequence ID" value="NZ_MLCF01000043.1"/>
</dbReference>
<evidence type="ECO:0000256" key="4">
    <source>
        <dbReference type="HAMAP-Rule" id="MF_01812"/>
    </source>
</evidence>
<dbReference type="InterPro" id="IPR016181">
    <property type="entry name" value="Acyl_CoA_acyltransferase"/>
</dbReference>
<dbReference type="Pfam" id="PF17668">
    <property type="entry name" value="Acetyltransf_17"/>
    <property type="match status" value="1"/>
</dbReference>
<dbReference type="NCBIfam" id="NF002367">
    <property type="entry name" value="PRK01346.1-4"/>
    <property type="match status" value="1"/>
</dbReference>
<keyword evidence="3 4" id="KW-0012">Acyltransferase</keyword>
<dbReference type="GO" id="GO:0030649">
    <property type="term" value="P:aminoglycoside antibiotic catabolic process"/>
    <property type="evidence" value="ECO:0007669"/>
    <property type="project" value="TreeGrafter"/>
</dbReference>
<dbReference type="PANTHER" id="PTHR37817">
    <property type="entry name" value="N-ACETYLTRANSFERASE EIS"/>
    <property type="match status" value="1"/>
</dbReference>
<feature type="domain" description="N-acetyltransferase" evidence="5">
    <location>
        <begin position="3"/>
        <end position="158"/>
    </location>
</feature>
<dbReference type="InterPro" id="IPR025559">
    <property type="entry name" value="Eis_dom"/>
</dbReference>
<evidence type="ECO:0000259" key="5">
    <source>
        <dbReference type="PROSITE" id="PS51186"/>
    </source>
</evidence>
<dbReference type="Gene3D" id="3.40.630.30">
    <property type="match status" value="2"/>
</dbReference>
<comment type="caution">
    <text evidence="4">Lacks conserved residue(s) required for the propagation of feature annotation.</text>
</comment>
<protein>
    <recommendedName>
        <fullName evidence="5">N-acetyltransferase domain-containing protein</fullName>
    </recommendedName>
</protein>
<accession>A0A1J7C8H5</accession>
<dbReference type="PROSITE" id="PS51186">
    <property type="entry name" value="GNAT"/>
    <property type="match status" value="1"/>
</dbReference>